<geneLocation type="plasmid" evidence="2">
    <name>ppbmmp</name>
</geneLocation>
<evidence type="ECO:0000313" key="2">
    <source>
        <dbReference type="Proteomes" id="UP000326961"/>
    </source>
</evidence>
<evidence type="ECO:0000313" key="1">
    <source>
        <dbReference type="EMBL" id="QEZ70866.1"/>
    </source>
</evidence>
<dbReference type="EMBL" id="CP032455">
    <property type="protein sequence ID" value="QEZ70866.1"/>
    <property type="molecule type" value="Genomic_DNA"/>
</dbReference>
<protein>
    <submittedName>
        <fullName evidence="1">Uncharacterized protein</fullName>
    </submittedName>
</protein>
<dbReference type="AlphaFoldDB" id="A0A5P3XKM8"/>
<reference evidence="1 2" key="1">
    <citation type="submission" date="2018-09" db="EMBL/GenBank/DDBJ databases">
        <title>A clostridial neurotoxin that targets Anopheles mosquitoes.</title>
        <authorList>
            <person name="Contreras E."/>
            <person name="Masuyer G."/>
            <person name="Qureshi N."/>
            <person name="Chawla S."/>
            <person name="Lim H.L."/>
            <person name="Chen J."/>
            <person name="Stenmark P."/>
            <person name="Gill S."/>
        </authorList>
    </citation>
    <scope>NUCLEOTIDE SEQUENCE [LARGE SCALE GENOMIC DNA]</scope>
    <source>
        <strain evidence="1 2">Cbm</strain>
        <plasmid evidence="2">ppbmmp</plasmid>
    </source>
</reference>
<dbReference type="Proteomes" id="UP000326961">
    <property type="component" value="Plasmid pPbmMP"/>
</dbReference>
<accession>A0A5P3XKM8</accession>
<organism evidence="1 2">
    <name type="scientific">Paraclostridium bifermentans</name>
    <name type="common">Clostridium bifermentans</name>
    <dbReference type="NCBI Taxonomy" id="1490"/>
    <lineage>
        <taxon>Bacteria</taxon>
        <taxon>Bacillati</taxon>
        <taxon>Bacillota</taxon>
        <taxon>Clostridia</taxon>
        <taxon>Peptostreptococcales</taxon>
        <taxon>Peptostreptococcaceae</taxon>
        <taxon>Paraclostridium</taxon>
    </lineage>
</organism>
<gene>
    <name evidence="1" type="ORF">D4A35_18220</name>
</gene>
<name>A0A5P3XKM8_PARBF</name>
<dbReference type="RefSeq" id="WP_150887794.1">
    <property type="nucleotide sequence ID" value="NZ_CM017269.1"/>
</dbReference>
<sequence length="128" mass="15136">MKCITNVKELQDIVFKLEKFKLSELGGKIIIGYLVGHNYEILTDENSFFLLDITEQEDIEKLNFKGILDTVQCLNSLLIEDTEYEIENLHPTLDQHEKFEKLMKYLYNLKDDETKLDNLNKVFTTLWN</sequence>
<keyword evidence="1" id="KW-0614">Plasmid</keyword>
<proteinExistence type="predicted"/>